<reference evidence="6" key="1">
    <citation type="submission" date="2019-09" db="EMBL/GenBank/DDBJ databases">
        <title>Bird 10,000 Genomes (B10K) Project - Family phase.</title>
        <authorList>
            <person name="Zhang G."/>
        </authorList>
    </citation>
    <scope>NUCLEOTIDE SEQUENCE</scope>
    <source>
        <strain evidence="6">B10K-CU-031-38</strain>
    </source>
</reference>
<feature type="region of interest" description="Disordered" evidence="4">
    <location>
        <begin position="110"/>
        <end position="203"/>
    </location>
</feature>
<dbReference type="OrthoDB" id="6780543at2759"/>
<dbReference type="PROSITE" id="PS51358">
    <property type="entry name" value="NOP"/>
    <property type="match status" value="1"/>
</dbReference>
<evidence type="ECO:0000256" key="2">
    <source>
        <dbReference type="ARBA" id="ARBA00053627"/>
    </source>
</evidence>
<proteinExistence type="predicted"/>
<feature type="compositionally biased region" description="Acidic residues" evidence="4">
    <location>
        <begin position="126"/>
        <end position="144"/>
    </location>
</feature>
<dbReference type="Gene3D" id="1.10.246.90">
    <property type="entry name" value="Nop domain"/>
    <property type="match status" value="1"/>
</dbReference>
<feature type="non-terminal residue" evidence="6">
    <location>
        <position position="1"/>
    </location>
</feature>
<dbReference type="GO" id="GO:0031428">
    <property type="term" value="C:box C/D methylation guide snoRNP complex"/>
    <property type="evidence" value="ECO:0007669"/>
    <property type="project" value="InterPro"/>
</dbReference>
<comment type="subunit">
    <text evidence="3">Part of a large pre-ribosomal ribonucleoprotein (RNP) complex, that consists of at least 62 ribosomal proteins, 45 nonribosomal proteins and both pre-rRNA and mature rRNA species. Within this complex directly interacts with TCOF1 in an RNA-independent manner. Core component of box C/D small nucleolar ribonucleoprotein (snoRNP) particles; the core proteins SNU13, NOP56, NOP58 and FBL or FBLL1 assemble stepwise onto the snoRNA. Interacts with NOP1 and NOP58. Interacts with NUFIP1, RUVBL1 and RUVBL2; RUVBL1:RUVBL2 seem to bridge the association of NOP56 with NUFIP1. Part of the small subunit (SSU) processome, composed of more than 70 proteins and the RNA chaperone small nucleolar RNA (snoRNA) U3. Interacts with NOP2 and FBL.</text>
</comment>
<feature type="non-terminal residue" evidence="6">
    <location>
        <position position="203"/>
    </location>
</feature>
<keyword evidence="7" id="KW-1185">Reference proteome</keyword>
<evidence type="ECO:0000259" key="5">
    <source>
        <dbReference type="PROSITE" id="PS51358"/>
    </source>
</evidence>
<dbReference type="InterPro" id="IPR045056">
    <property type="entry name" value="Nop56/Nop58"/>
</dbReference>
<dbReference type="PANTHER" id="PTHR10894:SF0">
    <property type="entry name" value="NUCLEOLAR PROTEIN 56"/>
    <property type="match status" value="1"/>
</dbReference>
<evidence type="ECO:0000313" key="6">
    <source>
        <dbReference type="EMBL" id="NXC78833.1"/>
    </source>
</evidence>
<dbReference type="InterPro" id="IPR042239">
    <property type="entry name" value="Nop_C"/>
</dbReference>
<dbReference type="Pfam" id="PF01798">
    <property type="entry name" value="Nop"/>
    <property type="match status" value="1"/>
</dbReference>
<dbReference type="InterPro" id="IPR002687">
    <property type="entry name" value="Nop_dom"/>
</dbReference>
<evidence type="ECO:0000313" key="7">
    <source>
        <dbReference type="Proteomes" id="UP000657035"/>
    </source>
</evidence>
<feature type="domain" description="Nop" evidence="5">
    <location>
        <begin position="1"/>
        <end position="80"/>
    </location>
</feature>
<evidence type="ECO:0000256" key="4">
    <source>
        <dbReference type="SAM" id="MobiDB-lite"/>
    </source>
</evidence>
<sequence>AEKALFRALKTRGNTPKYGLIFHSTFIGRAAAKNKGRISRYLANKCTIASRIDCFSELPTSVFGDKLREQVEERLSFYETGDVPRKNVDVMKEALKEATDVAAEIKRKLEKKEKKRKKREKKLQELEENGEANGDAEVENGEEDNTLKKKKKKKQAAEEMEAQAEEAPSGENGEETSAKKKKKRKAESEEVEEAPDAEDGAEE</sequence>
<feature type="compositionally biased region" description="Acidic residues" evidence="4">
    <location>
        <begin position="189"/>
        <end position="203"/>
    </location>
</feature>
<dbReference type="GO" id="GO:0032040">
    <property type="term" value="C:small-subunit processome"/>
    <property type="evidence" value="ECO:0007669"/>
    <property type="project" value="InterPro"/>
</dbReference>
<evidence type="ECO:0000256" key="3">
    <source>
        <dbReference type="ARBA" id="ARBA00064370"/>
    </source>
</evidence>
<dbReference type="EMBL" id="WBMU01008607">
    <property type="protein sequence ID" value="NXC78833.1"/>
    <property type="molecule type" value="Genomic_DNA"/>
</dbReference>
<dbReference type="SUPFAM" id="SSF89124">
    <property type="entry name" value="Nop domain"/>
    <property type="match status" value="1"/>
</dbReference>
<evidence type="ECO:0000256" key="1">
    <source>
        <dbReference type="ARBA" id="ARBA00041388"/>
    </source>
</evidence>
<accession>A0A851QEX2</accession>
<protein>
    <recommendedName>
        <fullName evidence="1">Nucleolar protein 5A</fullName>
    </recommendedName>
</protein>
<gene>
    <name evidence="6" type="primary">Nop56_1</name>
    <name evidence="6" type="ORF">ANHANH_R14873</name>
</gene>
<dbReference type="GO" id="GO:0030515">
    <property type="term" value="F:snoRNA binding"/>
    <property type="evidence" value="ECO:0007669"/>
    <property type="project" value="InterPro"/>
</dbReference>
<dbReference type="Proteomes" id="UP000657035">
    <property type="component" value="Unassembled WGS sequence"/>
</dbReference>
<dbReference type="AlphaFoldDB" id="A0A851QEX2"/>
<name>A0A851QEX2_ANHAN</name>
<dbReference type="InterPro" id="IPR036070">
    <property type="entry name" value="Nop_dom_sf"/>
</dbReference>
<comment type="function">
    <text evidence="2">Involved in the early to middle stages of 60S ribosomal subunit biogenesis. Required for the biogenesis of box C/D snoRNAs such U3, U8 and U14 snoRNAs. Part of the small subunit (SSU) processome, first precursor of the small eukaryotic ribosomal subunit. During the assembly of the SSU processome in the nucleolus, many ribosome biogenesis factors, an RNA chaperone and ribosomal proteins associate with the nascent pre-rRNA and work in concert to generate RNA folding, modifications, rearrangements and cleavage as well as targeted degradation of pre-ribosomal RNA by the RNA exosome. Core component of box C/D small nucleolar ribonucleoprotein (snoRNP) complexes that function in methylation of multiple sites on ribosomal RNAs (rRNAs) and messenger RNAs (mRNAs).</text>
</comment>
<dbReference type="PANTHER" id="PTHR10894">
    <property type="entry name" value="NUCLEOLAR PROTEIN 5 NUCLEOLAR PROTEIN NOP5 NOP58"/>
    <property type="match status" value="1"/>
</dbReference>
<organism evidence="6 7">
    <name type="scientific">Anhinga anhinga</name>
    <name type="common">Anhinga</name>
    <name type="synonym">Plotus anhinga</name>
    <dbReference type="NCBI Taxonomy" id="56067"/>
    <lineage>
        <taxon>Eukaryota</taxon>
        <taxon>Metazoa</taxon>
        <taxon>Chordata</taxon>
        <taxon>Craniata</taxon>
        <taxon>Vertebrata</taxon>
        <taxon>Euteleostomi</taxon>
        <taxon>Archelosauria</taxon>
        <taxon>Archosauria</taxon>
        <taxon>Dinosauria</taxon>
        <taxon>Saurischia</taxon>
        <taxon>Theropoda</taxon>
        <taxon>Coelurosauria</taxon>
        <taxon>Aves</taxon>
        <taxon>Neognathae</taxon>
        <taxon>Neoaves</taxon>
        <taxon>Aequornithes</taxon>
        <taxon>Suliformes</taxon>
        <taxon>Anhingidae</taxon>
        <taxon>Anhinga</taxon>
    </lineage>
</organism>
<comment type="caution">
    <text evidence="6">The sequence shown here is derived from an EMBL/GenBank/DDBJ whole genome shotgun (WGS) entry which is preliminary data.</text>
</comment>